<evidence type="ECO:0000256" key="6">
    <source>
        <dbReference type="ARBA" id="ARBA00023136"/>
    </source>
</evidence>
<evidence type="ECO:0000313" key="10">
    <source>
        <dbReference type="Proteomes" id="UP000663970"/>
    </source>
</evidence>
<dbReference type="InterPro" id="IPR020846">
    <property type="entry name" value="MFS_dom"/>
</dbReference>
<feature type="transmembrane region" description="Helical" evidence="7">
    <location>
        <begin position="219"/>
        <end position="238"/>
    </location>
</feature>
<proteinExistence type="predicted"/>
<feature type="transmembrane region" description="Helical" evidence="7">
    <location>
        <begin position="139"/>
        <end position="160"/>
    </location>
</feature>
<dbReference type="InterPro" id="IPR036259">
    <property type="entry name" value="MFS_trans_sf"/>
</dbReference>
<keyword evidence="10" id="KW-1185">Reference proteome</keyword>
<evidence type="ECO:0000256" key="5">
    <source>
        <dbReference type="ARBA" id="ARBA00022989"/>
    </source>
</evidence>
<protein>
    <submittedName>
        <fullName evidence="9">MFS transporter</fullName>
    </submittedName>
</protein>
<dbReference type="PRINTS" id="PR01988">
    <property type="entry name" value="EXPORTERBACE"/>
</dbReference>
<dbReference type="Proteomes" id="UP000663970">
    <property type="component" value="Unassembled WGS sequence"/>
</dbReference>
<feature type="transmembrane region" description="Helical" evidence="7">
    <location>
        <begin position="44"/>
        <end position="65"/>
    </location>
</feature>
<feature type="transmembrane region" description="Helical" evidence="7">
    <location>
        <begin position="258"/>
        <end position="279"/>
    </location>
</feature>
<evidence type="ECO:0000256" key="4">
    <source>
        <dbReference type="ARBA" id="ARBA00022692"/>
    </source>
</evidence>
<dbReference type="PROSITE" id="PS50850">
    <property type="entry name" value="MFS"/>
    <property type="match status" value="1"/>
</dbReference>
<reference evidence="9 10" key="1">
    <citation type="submission" date="2020-12" db="EMBL/GenBank/DDBJ databases">
        <title>Oil enriched cultivation method for isolating marine PHA-producing bacteria.</title>
        <authorList>
            <person name="Zheng W."/>
            <person name="Yu S."/>
            <person name="Huang Y."/>
        </authorList>
    </citation>
    <scope>NUCLEOTIDE SEQUENCE [LARGE SCALE GENOMIC DNA]</scope>
    <source>
        <strain evidence="9 10">SY-2-6</strain>
    </source>
</reference>
<evidence type="ECO:0000256" key="1">
    <source>
        <dbReference type="ARBA" id="ARBA00004651"/>
    </source>
</evidence>
<dbReference type="InterPro" id="IPR011701">
    <property type="entry name" value="MFS"/>
</dbReference>
<keyword evidence="2" id="KW-0813">Transport</keyword>
<accession>A0ABS3DXN7</accession>
<dbReference type="CDD" id="cd06173">
    <property type="entry name" value="MFS_MefA_like"/>
    <property type="match status" value="1"/>
</dbReference>
<dbReference type="Pfam" id="PF07690">
    <property type="entry name" value="MFS_1"/>
    <property type="match status" value="2"/>
</dbReference>
<organism evidence="9 10">
    <name type="scientific">Halobacillus kuroshimensis</name>
    <dbReference type="NCBI Taxonomy" id="302481"/>
    <lineage>
        <taxon>Bacteria</taxon>
        <taxon>Bacillati</taxon>
        <taxon>Bacillota</taxon>
        <taxon>Bacilli</taxon>
        <taxon>Bacillales</taxon>
        <taxon>Bacillaceae</taxon>
        <taxon>Halobacillus</taxon>
    </lineage>
</organism>
<evidence type="ECO:0000259" key="8">
    <source>
        <dbReference type="PROSITE" id="PS50850"/>
    </source>
</evidence>
<evidence type="ECO:0000256" key="3">
    <source>
        <dbReference type="ARBA" id="ARBA00022475"/>
    </source>
</evidence>
<dbReference type="PANTHER" id="PTHR43266">
    <property type="entry name" value="MACROLIDE-EFFLUX PROTEIN"/>
    <property type="match status" value="1"/>
</dbReference>
<feature type="transmembrane region" description="Helical" evidence="7">
    <location>
        <begin position="166"/>
        <end position="185"/>
    </location>
</feature>
<dbReference type="Gene3D" id="1.20.1250.20">
    <property type="entry name" value="MFS general substrate transporter like domains"/>
    <property type="match status" value="2"/>
</dbReference>
<keyword evidence="5 7" id="KW-1133">Transmembrane helix</keyword>
<dbReference type="InterPro" id="IPR022324">
    <property type="entry name" value="Bacilysin_exporter_BacE_put"/>
</dbReference>
<feature type="transmembrane region" description="Helical" evidence="7">
    <location>
        <begin position="12"/>
        <end position="38"/>
    </location>
</feature>
<sequence>MIKQIWIHKWKQPVLLITGVGISRLGDFIYLVAINLLVLKMTGSAAAVAGLWAISPLAVIFTQFWSGSIVDRGNKRHLMIGMDIVRAGAVGVIPLLPNVWAIYFVLFLIGMAKAFFNPTSMTFTTQLVPKYQRKRFNSINSLITSGAFIVGPSIAGILIMIGSVDFAIYINAVSFLVSAFFLYLLPNVDSKVELNKGKLSIKQMQEDWKEVIDYGKRESFIISVYVLYLVTTVCTLAMDSQEVVCTQQVVGVSEFQFSLLVTITGIGFVSGSLLIAVVSKYISTKNLIGIGFLLVSVGYGIYAFSHTFMMLVIGFIILGFFNAFSSTGILTFYQNNIPVERMGRITSVLGVLQSIAQISFILLIGLLGEWSLRYTIIGMAAFLFITSIAIILLVYKRSKQKYFLEDVSGI</sequence>
<keyword evidence="4 7" id="KW-0812">Transmembrane</keyword>
<dbReference type="EMBL" id="JAEKJY010000004">
    <property type="protein sequence ID" value="MBN8236104.1"/>
    <property type="molecule type" value="Genomic_DNA"/>
</dbReference>
<name>A0ABS3DXN7_9BACI</name>
<feature type="transmembrane region" description="Helical" evidence="7">
    <location>
        <begin position="374"/>
        <end position="395"/>
    </location>
</feature>
<feature type="transmembrane region" description="Helical" evidence="7">
    <location>
        <begin position="310"/>
        <end position="333"/>
    </location>
</feature>
<dbReference type="SUPFAM" id="SSF103473">
    <property type="entry name" value="MFS general substrate transporter"/>
    <property type="match status" value="1"/>
</dbReference>
<feature type="transmembrane region" description="Helical" evidence="7">
    <location>
        <begin position="286"/>
        <end position="304"/>
    </location>
</feature>
<gene>
    <name evidence="9" type="ORF">JF544_12640</name>
</gene>
<dbReference type="PANTHER" id="PTHR43266:SF2">
    <property type="entry name" value="MAJOR FACILITATOR SUPERFAMILY (MFS) PROFILE DOMAIN-CONTAINING PROTEIN"/>
    <property type="match status" value="1"/>
</dbReference>
<feature type="transmembrane region" description="Helical" evidence="7">
    <location>
        <begin position="345"/>
        <end position="368"/>
    </location>
</feature>
<dbReference type="RefSeq" id="WP_206934392.1">
    <property type="nucleotide sequence ID" value="NZ_JAEKJY010000004.1"/>
</dbReference>
<keyword evidence="6 7" id="KW-0472">Membrane</keyword>
<evidence type="ECO:0000313" key="9">
    <source>
        <dbReference type="EMBL" id="MBN8236104.1"/>
    </source>
</evidence>
<evidence type="ECO:0000256" key="2">
    <source>
        <dbReference type="ARBA" id="ARBA00022448"/>
    </source>
</evidence>
<comment type="subcellular location">
    <subcellularLocation>
        <location evidence="1">Cell membrane</location>
        <topology evidence="1">Multi-pass membrane protein</topology>
    </subcellularLocation>
</comment>
<keyword evidence="3" id="KW-1003">Cell membrane</keyword>
<evidence type="ECO:0000256" key="7">
    <source>
        <dbReference type="SAM" id="Phobius"/>
    </source>
</evidence>
<feature type="domain" description="Major facilitator superfamily (MFS) profile" evidence="8">
    <location>
        <begin position="1"/>
        <end position="398"/>
    </location>
</feature>
<comment type="caution">
    <text evidence="9">The sequence shown here is derived from an EMBL/GenBank/DDBJ whole genome shotgun (WGS) entry which is preliminary data.</text>
</comment>